<dbReference type="InterPro" id="IPR012349">
    <property type="entry name" value="Split_barrel_FMN-bd"/>
</dbReference>
<dbReference type="PANTHER" id="PTHR34071:SF2">
    <property type="entry name" value="FLAVIN-NUCLEOTIDE-BINDING PROTEIN"/>
    <property type="match status" value="1"/>
</dbReference>
<dbReference type="OrthoDB" id="9794935at2"/>
<dbReference type="SUPFAM" id="SSF50475">
    <property type="entry name" value="FMN-binding split barrel"/>
    <property type="match status" value="1"/>
</dbReference>
<dbReference type="InterPro" id="IPR024747">
    <property type="entry name" value="Pyridox_Oxase-rel"/>
</dbReference>
<proteinExistence type="predicted"/>
<evidence type="ECO:0000313" key="1">
    <source>
        <dbReference type="EMBL" id="QCT06765.1"/>
    </source>
</evidence>
<dbReference type="PANTHER" id="PTHR34071">
    <property type="entry name" value="5-NITROIMIDAZOLE ANTIBIOTICS RESISTANCE PROTEIN, NIMA-FAMILY-RELATED PROTEIN-RELATED"/>
    <property type="match status" value="1"/>
</dbReference>
<dbReference type="Gene3D" id="2.30.110.10">
    <property type="entry name" value="Electron Transport, Fmn-binding Protein, Chain A"/>
    <property type="match status" value="1"/>
</dbReference>
<keyword evidence="2" id="KW-1185">Reference proteome</keyword>
<organism evidence="1 2">
    <name type="scientific">Ruminococcus bovis</name>
    <dbReference type="NCBI Taxonomy" id="2564099"/>
    <lineage>
        <taxon>Bacteria</taxon>
        <taxon>Bacillati</taxon>
        <taxon>Bacillota</taxon>
        <taxon>Clostridia</taxon>
        <taxon>Eubacteriales</taxon>
        <taxon>Oscillospiraceae</taxon>
        <taxon>Ruminococcus</taxon>
    </lineage>
</organism>
<sequence>MFREMRRKKQQIPDNEAIAILENGKTGILAVNGDNGYPYTVPLNYMFYNGKIYFHGASEGHKFDSIKNNSKVSFCVISQDKIIPEKYTTAYESVVVFGNAKIMDDKEEIRKVIYDFAKKFHPTDTEENRMFNINSDIKTMAMVEITPEHITGKEGLELYKKRNK</sequence>
<accession>A0A4P8XUM1</accession>
<evidence type="ECO:0000313" key="2">
    <source>
        <dbReference type="Proteomes" id="UP000301475"/>
    </source>
</evidence>
<dbReference type="RefSeq" id="WP_138156828.1">
    <property type="nucleotide sequence ID" value="NZ_CP039381.1"/>
</dbReference>
<dbReference type="Pfam" id="PF12900">
    <property type="entry name" value="Pyridox_ox_2"/>
    <property type="match status" value="1"/>
</dbReference>
<protein>
    <submittedName>
        <fullName evidence="1">Pyridoxamine 5'-phosphate oxidase family protein</fullName>
    </submittedName>
</protein>
<gene>
    <name evidence="1" type="ORF">E5Z56_05045</name>
</gene>
<name>A0A4P8XUM1_9FIRM</name>
<dbReference type="Proteomes" id="UP000301475">
    <property type="component" value="Chromosome"/>
</dbReference>
<dbReference type="KEGG" id="ruj:E5Z56_05045"/>
<dbReference type="EMBL" id="CP039381">
    <property type="protein sequence ID" value="QCT06765.1"/>
    <property type="molecule type" value="Genomic_DNA"/>
</dbReference>
<dbReference type="AlphaFoldDB" id="A0A4P8XUM1"/>
<reference evidence="1 2" key="1">
    <citation type="submission" date="2019-04" db="EMBL/GenBank/DDBJ databases">
        <authorList>
            <person name="Embree M."/>
            <person name="Gaffney J.R."/>
        </authorList>
    </citation>
    <scope>NUCLEOTIDE SEQUENCE [LARGE SCALE GENOMIC DNA]</scope>
    <source>
        <strain evidence="1 2">JE7A12</strain>
    </source>
</reference>